<dbReference type="SUPFAM" id="SSF56112">
    <property type="entry name" value="Protein kinase-like (PK-like)"/>
    <property type="match status" value="1"/>
</dbReference>
<dbReference type="OrthoDB" id="9795390at2"/>
<dbReference type="Proteomes" id="UP000198815">
    <property type="component" value="Unassembled WGS sequence"/>
</dbReference>
<keyword evidence="2" id="KW-0472">Membrane</keyword>
<keyword evidence="2" id="KW-0812">Transmembrane</keyword>
<keyword evidence="5" id="KW-1185">Reference proteome</keyword>
<dbReference type="AlphaFoldDB" id="A0A1H9TU53"/>
<organism evidence="4 5">
    <name type="scientific">Propionibacterium cyclohexanicum</name>
    <dbReference type="NCBI Taxonomy" id="64702"/>
    <lineage>
        <taxon>Bacteria</taxon>
        <taxon>Bacillati</taxon>
        <taxon>Actinomycetota</taxon>
        <taxon>Actinomycetes</taxon>
        <taxon>Propionibacteriales</taxon>
        <taxon>Propionibacteriaceae</taxon>
        <taxon>Propionibacterium</taxon>
    </lineage>
</organism>
<proteinExistence type="inferred from homology"/>
<dbReference type="PANTHER" id="PTHR10566">
    <property type="entry name" value="CHAPERONE-ACTIVITY OF BC1 COMPLEX CABC1 -RELATED"/>
    <property type="match status" value="1"/>
</dbReference>
<feature type="transmembrane region" description="Helical" evidence="2">
    <location>
        <begin position="538"/>
        <end position="556"/>
    </location>
</feature>
<dbReference type="EMBL" id="FOGZ01000029">
    <property type="protein sequence ID" value="SES00910.1"/>
    <property type="molecule type" value="Genomic_DNA"/>
</dbReference>
<evidence type="ECO:0000313" key="5">
    <source>
        <dbReference type="Proteomes" id="UP000198815"/>
    </source>
</evidence>
<feature type="transmembrane region" description="Helical" evidence="2">
    <location>
        <begin position="21"/>
        <end position="41"/>
    </location>
</feature>
<protein>
    <submittedName>
        <fullName evidence="4">Predicted unusual protein kinase regulating ubiquinone biosynthesis, AarF/ABC1/UbiB family</fullName>
    </submittedName>
</protein>
<feature type="transmembrane region" description="Helical" evidence="2">
    <location>
        <begin position="512"/>
        <end position="532"/>
    </location>
</feature>
<name>A0A1H9TU53_9ACTN</name>
<keyword evidence="4" id="KW-0830">Ubiquinone</keyword>
<dbReference type="GO" id="GO:0016301">
    <property type="term" value="F:kinase activity"/>
    <property type="evidence" value="ECO:0007669"/>
    <property type="project" value="UniProtKB-KW"/>
</dbReference>
<feature type="domain" description="ABC1 atypical kinase-like" evidence="3">
    <location>
        <begin position="92"/>
        <end position="352"/>
    </location>
</feature>
<dbReference type="Pfam" id="PF03109">
    <property type="entry name" value="ABC1"/>
    <property type="match status" value="1"/>
</dbReference>
<dbReference type="InterPro" id="IPR050154">
    <property type="entry name" value="UbiB_kinase"/>
</dbReference>
<gene>
    <name evidence="4" type="ORF">SAMN05443377_1296</name>
</gene>
<dbReference type="PANTHER" id="PTHR10566:SF113">
    <property type="entry name" value="PROTEIN ACTIVITY OF BC1 COMPLEX KINASE 7, CHLOROPLASTIC"/>
    <property type="match status" value="1"/>
</dbReference>
<dbReference type="STRING" id="64702.SAMN05443377_1296"/>
<reference evidence="4 5" key="1">
    <citation type="submission" date="2016-10" db="EMBL/GenBank/DDBJ databases">
        <authorList>
            <person name="de Groot N.N."/>
        </authorList>
    </citation>
    <scope>NUCLEOTIDE SEQUENCE [LARGE SCALE GENOMIC DNA]</scope>
    <source>
        <strain evidence="4 5">DSM 16859</strain>
    </source>
</reference>
<evidence type="ECO:0000259" key="3">
    <source>
        <dbReference type="Pfam" id="PF03109"/>
    </source>
</evidence>
<sequence>MSVDQRLRARYRRVLSYFARLFVRLWFFDAVLPRIGLGRLASRGREKRLRKAAADYHDLAADLGGLLIKVGQFMSTRLDVLPANITDELAGLQDEAPAVPLDSIRERCETELGIPLEQAFEWFDPQPLAAASLGQVHRARLTRAEGLDVGYREVVVKVQRPGIEQVIDVDLSVLRRVAGWLSHYRPIAQRTDAPGLVEEFARSTGEEIDYLHEAANAEQFTCDFASDPTIAAPTVVWERSTRRVLTLSDVSAIKISDASALTARGIDPKEVAAAVAQCYISQVFDNGFFHADPHPGNLFVTPVPRSVHAEIGRPWRLTFIDFGMMGQVPDNLRGVLKEVVIAVGLRDSHRLLRCMEELGMLLPSADLALIERAVSQLFDRFGGMSLADMRSIDPKEFVQFGQQFRELMGTLPFQLPQNLLLLIRASSLMNGLCTALDPDFNLWDFVEPYAHELVISESGSPTRLVLDEAGSLLSTTLGLPRRAERVLTMIERGQFSAQVPAVLTQLRRIERAMTRIIAAVLFAGLLIGGILLRTDQPLWGLVLIGASLLPLGRALLGGIGHMPGS</sequence>
<evidence type="ECO:0000256" key="2">
    <source>
        <dbReference type="SAM" id="Phobius"/>
    </source>
</evidence>
<accession>A0A1H9TU53</accession>
<keyword evidence="4" id="KW-0808">Transferase</keyword>
<keyword evidence="4" id="KW-0418">Kinase</keyword>
<dbReference type="InterPro" id="IPR004147">
    <property type="entry name" value="ABC1_dom"/>
</dbReference>
<evidence type="ECO:0000256" key="1">
    <source>
        <dbReference type="ARBA" id="ARBA00009670"/>
    </source>
</evidence>
<dbReference type="CDD" id="cd05121">
    <property type="entry name" value="ABC1_ADCK3-like"/>
    <property type="match status" value="1"/>
</dbReference>
<dbReference type="InterPro" id="IPR011009">
    <property type="entry name" value="Kinase-like_dom_sf"/>
</dbReference>
<dbReference type="RefSeq" id="WP_091971113.1">
    <property type="nucleotide sequence ID" value="NZ_FOGZ01000029.1"/>
</dbReference>
<comment type="similarity">
    <text evidence="1">Belongs to the protein kinase superfamily. ADCK protein kinase family.</text>
</comment>
<evidence type="ECO:0000313" key="4">
    <source>
        <dbReference type="EMBL" id="SES00910.1"/>
    </source>
</evidence>
<keyword evidence="2" id="KW-1133">Transmembrane helix</keyword>